<proteinExistence type="predicted"/>
<dbReference type="InterPro" id="IPR001995">
    <property type="entry name" value="Peptidase_A2_cat"/>
</dbReference>
<dbReference type="Pfam" id="PF00077">
    <property type="entry name" value="RVP"/>
    <property type="match status" value="1"/>
</dbReference>
<dbReference type="AlphaFoldDB" id="A0A8J1MQJ3"/>
<organism evidence="4 5">
    <name type="scientific">Xenopus laevis</name>
    <name type="common">African clawed frog</name>
    <dbReference type="NCBI Taxonomy" id="8355"/>
    <lineage>
        <taxon>Eukaryota</taxon>
        <taxon>Metazoa</taxon>
        <taxon>Chordata</taxon>
        <taxon>Craniata</taxon>
        <taxon>Vertebrata</taxon>
        <taxon>Euteleostomi</taxon>
        <taxon>Amphibia</taxon>
        <taxon>Batrachia</taxon>
        <taxon>Anura</taxon>
        <taxon>Pipoidea</taxon>
        <taxon>Pipidae</taxon>
        <taxon>Xenopodinae</taxon>
        <taxon>Xenopus</taxon>
        <taxon>Xenopus</taxon>
    </lineage>
</organism>
<accession>A0A8J1MQJ3</accession>
<feature type="domain" description="Peptidase A2" evidence="3">
    <location>
        <begin position="379"/>
        <end position="451"/>
    </location>
</feature>
<sequence>MFKAGRVTLRGGVDGVTDGNFEVEESSRDWNRRCSWREAQVSSLDNYVNERSSLSLTEQLSSGAHTQRGHFLSSQLERTKWSSKNVPILEHDSDNHDQSQGGSVTNVSPFSLSNKVEGVIVPQNHKREGGPGFGTMKLPQCKPPSGDKGEPAGDYAGWVYLVTPNAGSQGIMDKGVTRALKTLENAYLMRGDDPVLFCYNYLALYRAAYNNPDMSPNNSHFLYSMANKCPFLDQATRMALIHANSFQRFLHILLDRTGEDYSKSNSGKTHKKVNQMMISGDFGLLIRRDCRGQNITCKCSPEVKHMRPWKDNLNPRESSPLCYGLLHHALGREHLKEHPTNCHYEEMGSQDPTLCIVSQIHKDLDGRPIIQGTVGGYCARMLLDTGADVSITHLNLIEDPLGGMHILEGLGGHEMIFKRSLPVKVTLGDLCVLHSFFISSTHKETIIGCDVMKKHNLIIDLCDWILWKGSKRH</sequence>
<feature type="compositionally biased region" description="Polar residues" evidence="2">
    <location>
        <begin position="98"/>
        <end position="110"/>
    </location>
</feature>
<evidence type="ECO:0000256" key="1">
    <source>
        <dbReference type="ARBA" id="ARBA00022801"/>
    </source>
</evidence>
<reference evidence="5" key="1">
    <citation type="submission" date="2025-08" db="UniProtKB">
        <authorList>
            <consortium name="RefSeq"/>
        </authorList>
    </citation>
    <scope>IDENTIFICATION</scope>
    <source>
        <strain evidence="5">J_2021</strain>
        <tissue evidence="5">Erythrocytes</tissue>
    </source>
</reference>
<dbReference type="GO" id="GO:0006508">
    <property type="term" value="P:proteolysis"/>
    <property type="evidence" value="ECO:0007669"/>
    <property type="project" value="InterPro"/>
</dbReference>
<dbReference type="Gene3D" id="2.40.70.10">
    <property type="entry name" value="Acid Proteases"/>
    <property type="match status" value="1"/>
</dbReference>
<dbReference type="InterPro" id="IPR018061">
    <property type="entry name" value="Retropepsins"/>
</dbReference>
<keyword evidence="4" id="KW-1185">Reference proteome</keyword>
<dbReference type="GeneID" id="121401662"/>
<dbReference type="Proteomes" id="UP000186698">
    <property type="component" value="Chromosome 3L"/>
</dbReference>
<keyword evidence="1" id="KW-0378">Hydrolase</keyword>
<protein>
    <submittedName>
        <fullName evidence="5">Posterior protein-like</fullName>
    </submittedName>
</protein>
<dbReference type="PROSITE" id="PS50175">
    <property type="entry name" value="ASP_PROT_RETROV"/>
    <property type="match status" value="1"/>
</dbReference>
<dbReference type="CDD" id="cd00303">
    <property type="entry name" value="retropepsin_like"/>
    <property type="match status" value="1"/>
</dbReference>
<name>A0A8J1MQJ3_XENLA</name>
<gene>
    <name evidence="5" type="primary">LOC121401662</name>
</gene>
<dbReference type="SUPFAM" id="SSF50630">
    <property type="entry name" value="Acid proteases"/>
    <property type="match status" value="1"/>
</dbReference>
<evidence type="ECO:0000256" key="2">
    <source>
        <dbReference type="SAM" id="MobiDB-lite"/>
    </source>
</evidence>
<dbReference type="RefSeq" id="XP_041443315.1">
    <property type="nucleotide sequence ID" value="XM_041587381.1"/>
</dbReference>
<evidence type="ECO:0000259" key="3">
    <source>
        <dbReference type="PROSITE" id="PS50175"/>
    </source>
</evidence>
<dbReference type="InterPro" id="IPR021109">
    <property type="entry name" value="Peptidase_aspartic_dom_sf"/>
</dbReference>
<evidence type="ECO:0000313" key="5">
    <source>
        <dbReference type="RefSeq" id="XP_041443315.1"/>
    </source>
</evidence>
<feature type="region of interest" description="Disordered" evidence="2">
    <location>
        <begin position="88"/>
        <end position="110"/>
    </location>
</feature>
<evidence type="ECO:0000313" key="4">
    <source>
        <dbReference type="Proteomes" id="UP000186698"/>
    </source>
</evidence>
<dbReference type="KEGG" id="xla:121401662"/>
<dbReference type="GO" id="GO:0004190">
    <property type="term" value="F:aspartic-type endopeptidase activity"/>
    <property type="evidence" value="ECO:0007669"/>
    <property type="project" value="InterPro"/>
</dbReference>